<comment type="caution">
    <text evidence="2">The sequence shown here is derived from an EMBL/GenBank/DDBJ whole genome shotgun (WGS) entry which is preliminary data.</text>
</comment>
<evidence type="ECO:0000313" key="2">
    <source>
        <dbReference type="EMBL" id="MBP2381756.1"/>
    </source>
</evidence>
<organism evidence="2 3">
    <name type="scientific">Brachybacterium sacelli</name>
    <dbReference type="NCBI Taxonomy" id="173364"/>
    <lineage>
        <taxon>Bacteria</taxon>
        <taxon>Bacillati</taxon>
        <taxon>Actinomycetota</taxon>
        <taxon>Actinomycetes</taxon>
        <taxon>Micrococcales</taxon>
        <taxon>Dermabacteraceae</taxon>
        <taxon>Brachybacterium</taxon>
    </lineage>
</organism>
<dbReference type="SUPFAM" id="SSF55729">
    <property type="entry name" value="Acyl-CoA N-acyltransferases (Nat)"/>
    <property type="match status" value="1"/>
</dbReference>
<evidence type="ECO:0000313" key="3">
    <source>
        <dbReference type="Proteomes" id="UP001519290"/>
    </source>
</evidence>
<dbReference type="InterPro" id="IPR016181">
    <property type="entry name" value="Acyl_CoA_acyltransferase"/>
</dbReference>
<sequence length="221" mass="23648">MRFEKVGGLAGWGCNTRLGAAYVTRVRWSTVAAWHPEQMPPEIRLVPPSVSRRAAFLECLADFSGTAMDGSSVFNPAAPPVGDAAVNDFVTARLAQEDPATVLEEPWVHCTSRWIVPADGSGTVLGFLAIRHRLNRFLFDLGGHIGYSVRPSARRQGIAGAALALGLEEAHGLGIAPVLITCDETNVGSRRVIEGAGGQLENAVDGKLRFWVGDGERPPRP</sequence>
<feature type="domain" description="N-acetyltransferase" evidence="1">
    <location>
        <begin position="72"/>
        <end position="221"/>
    </location>
</feature>
<dbReference type="Pfam" id="PF13302">
    <property type="entry name" value="Acetyltransf_3"/>
    <property type="match status" value="1"/>
</dbReference>
<reference evidence="2 3" key="1">
    <citation type="submission" date="2021-03" db="EMBL/GenBank/DDBJ databases">
        <title>Sequencing the genomes of 1000 actinobacteria strains.</title>
        <authorList>
            <person name="Klenk H.-P."/>
        </authorList>
    </citation>
    <scope>NUCLEOTIDE SEQUENCE [LARGE SCALE GENOMIC DNA]</scope>
    <source>
        <strain evidence="2 3">DSM 14566</strain>
    </source>
</reference>
<dbReference type="EMBL" id="JAGIOD010000001">
    <property type="protein sequence ID" value="MBP2381756.1"/>
    <property type="molecule type" value="Genomic_DNA"/>
</dbReference>
<dbReference type="CDD" id="cd04301">
    <property type="entry name" value="NAT_SF"/>
    <property type="match status" value="1"/>
</dbReference>
<protein>
    <submittedName>
        <fullName evidence="2">Acetyltransferase</fullName>
    </submittedName>
</protein>
<dbReference type="RefSeq" id="WP_342592121.1">
    <property type="nucleotide sequence ID" value="NZ_BAAAJW010000002.1"/>
</dbReference>
<dbReference type="Gene3D" id="3.40.630.30">
    <property type="match status" value="1"/>
</dbReference>
<dbReference type="Proteomes" id="UP001519290">
    <property type="component" value="Unassembled WGS sequence"/>
</dbReference>
<evidence type="ECO:0000259" key="1">
    <source>
        <dbReference type="PROSITE" id="PS51186"/>
    </source>
</evidence>
<proteinExistence type="predicted"/>
<accession>A0ABS4WZW1</accession>
<gene>
    <name evidence="2" type="ORF">JOF43_001713</name>
</gene>
<name>A0ABS4WZW1_9MICO</name>
<dbReference type="PANTHER" id="PTHR39173">
    <property type="entry name" value="ACETYLTRANSFERASE"/>
    <property type="match status" value="1"/>
</dbReference>
<dbReference type="PROSITE" id="PS51186">
    <property type="entry name" value="GNAT"/>
    <property type="match status" value="1"/>
</dbReference>
<dbReference type="InterPro" id="IPR000182">
    <property type="entry name" value="GNAT_dom"/>
</dbReference>
<dbReference type="PANTHER" id="PTHR39173:SF1">
    <property type="entry name" value="ACETYLTRANSFERASE"/>
    <property type="match status" value="1"/>
</dbReference>
<keyword evidence="3" id="KW-1185">Reference proteome</keyword>